<feature type="compositionally biased region" description="Polar residues" evidence="1">
    <location>
        <begin position="173"/>
        <end position="183"/>
    </location>
</feature>
<dbReference type="EMBL" id="LR746272">
    <property type="protein sequence ID" value="CAA7403003.1"/>
    <property type="molecule type" value="Genomic_DNA"/>
</dbReference>
<dbReference type="InterPro" id="IPR032739">
    <property type="entry name" value="MRNIP"/>
</dbReference>
<reference evidence="3" key="1">
    <citation type="submission" date="2020-02" db="EMBL/GenBank/DDBJ databases">
        <authorList>
            <person name="Scholz U."/>
            <person name="Mascher M."/>
            <person name="Fiebig A."/>
        </authorList>
    </citation>
    <scope>NUCLEOTIDE SEQUENCE</scope>
</reference>
<dbReference type="PANTHER" id="PTHR15863">
    <property type="entry name" value="MRN COMPLEX-INTERACTING PROTEIN"/>
    <property type="match status" value="1"/>
</dbReference>
<evidence type="ECO:0000259" key="2">
    <source>
        <dbReference type="Pfam" id="PF15749"/>
    </source>
</evidence>
<keyword evidence="4" id="KW-1185">Reference proteome</keyword>
<dbReference type="OrthoDB" id="5960226at2759"/>
<protein>
    <recommendedName>
        <fullName evidence="2">MRN complex-interacting protein N-terminal domain-containing protein</fullName>
    </recommendedName>
</protein>
<dbReference type="Pfam" id="PF15749">
    <property type="entry name" value="MRNIP"/>
    <property type="match status" value="1"/>
</dbReference>
<name>A0A7I8KYX8_SPIIN</name>
<dbReference type="InterPro" id="IPR049472">
    <property type="entry name" value="MRNIP_N"/>
</dbReference>
<evidence type="ECO:0000256" key="1">
    <source>
        <dbReference type="SAM" id="MobiDB-lite"/>
    </source>
</evidence>
<feature type="region of interest" description="Disordered" evidence="1">
    <location>
        <begin position="148"/>
        <end position="254"/>
    </location>
</feature>
<feature type="region of interest" description="Disordered" evidence="1">
    <location>
        <begin position="106"/>
        <end position="135"/>
    </location>
</feature>
<sequence>MAAQQVFIALQCSDCSMMQVKQQKKSSNKWVCAVCNQRQSVRKVFARSCLARDVRGFVQRFNMSRSSTGESESPAPAQIGADAAEEYGDSIRCSAHYTCGSRGRTVPRTDWSQYLDPDEEGAVDDGSNSDTRMVTEMPREVVKRAFSKLPPKQRTLRENEAPRRMLSERKQKQIPQPQGTPQPSLEPLTGGREKRQRLAKGGSSKWSEYLQEDDACATIEAGGMSPDRNVSSDGYSHGQFTEASFDEEVHPDFL</sequence>
<dbReference type="GO" id="GO:0005634">
    <property type="term" value="C:nucleus"/>
    <property type="evidence" value="ECO:0007669"/>
    <property type="project" value="TreeGrafter"/>
</dbReference>
<dbReference type="GO" id="GO:0007095">
    <property type="term" value="P:mitotic G2 DNA damage checkpoint signaling"/>
    <property type="evidence" value="ECO:0007669"/>
    <property type="project" value="TreeGrafter"/>
</dbReference>
<dbReference type="GO" id="GO:0003682">
    <property type="term" value="F:chromatin binding"/>
    <property type="evidence" value="ECO:0007669"/>
    <property type="project" value="TreeGrafter"/>
</dbReference>
<proteinExistence type="predicted"/>
<feature type="compositionally biased region" description="Polar residues" evidence="1">
    <location>
        <begin position="228"/>
        <end position="242"/>
    </location>
</feature>
<evidence type="ECO:0000313" key="4">
    <source>
        <dbReference type="Proteomes" id="UP000663760"/>
    </source>
</evidence>
<gene>
    <name evidence="3" type="ORF">SI8410_09013681</name>
</gene>
<organism evidence="3 4">
    <name type="scientific">Spirodela intermedia</name>
    <name type="common">Intermediate duckweed</name>
    <dbReference type="NCBI Taxonomy" id="51605"/>
    <lineage>
        <taxon>Eukaryota</taxon>
        <taxon>Viridiplantae</taxon>
        <taxon>Streptophyta</taxon>
        <taxon>Embryophyta</taxon>
        <taxon>Tracheophyta</taxon>
        <taxon>Spermatophyta</taxon>
        <taxon>Magnoliopsida</taxon>
        <taxon>Liliopsida</taxon>
        <taxon>Araceae</taxon>
        <taxon>Lemnoideae</taxon>
        <taxon>Spirodela</taxon>
    </lineage>
</organism>
<dbReference type="AlphaFoldDB" id="A0A7I8KYX8"/>
<dbReference type="PANTHER" id="PTHR15863:SF2">
    <property type="entry name" value="MRN COMPLEX-INTERACTING PROTEIN"/>
    <property type="match status" value="1"/>
</dbReference>
<accession>A0A7I8KYX8</accession>
<dbReference type="Proteomes" id="UP000663760">
    <property type="component" value="Chromosome 9"/>
</dbReference>
<evidence type="ECO:0000313" key="3">
    <source>
        <dbReference type="EMBL" id="CAA7403003.1"/>
    </source>
</evidence>
<feature type="domain" description="MRN complex-interacting protein N-terminal" evidence="2">
    <location>
        <begin position="10"/>
        <end position="114"/>
    </location>
</feature>
<feature type="compositionally biased region" description="Basic and acidic residues" evidence="1">
    <location>
        <begin position="155"/>
        <end position="171"/>
    </location>
</feature>